<dbReference type="PANTHER" id="PTHR47478">
    <property type="match status" value="1"/>
</dbReference>
<dbReference type="InterPro" id="IPR011951">
    <property type="entry name" value="HAD-SF_hydro_IA_YjjG/PynA"/>
</dbReference>
<dbReference type="NCBIfam" id="TIGR02254">
    <property type="entry name" value="YjjG_YfnB"/>
    <property type="match status" value="1"/>
</dbReference>
<dbReference type="PANTHER" id="PTHR47478:SF1">
    <property type="entry name" value="PYRIMIDINE 5'-NUCLEOTIDASE YJJG"/>
    <property type="match status" value="1"/>
</dbReference>
<evidence type="ECO:0000313" key="2">
    <source>
        <dbReference type="Proteomes" id="UP000187506"/>
    </source>
</evidence>
<keyword evidence="2" id="KW-1185">Reference proteome</keyword>
<dbReference type="SFLD" id="SFLDG01129">
    <property type="entry name" value="C1.5:_HAD__Beta-PGM__Phosphata"/>
    <property type="match status" value="1"/>
</dbReference>
<dbReference type="PRINTS" id="PR00413">
    <property type="entry name" value="HADHALOGNASE"/>
</dbReference>
<protein>
    <submittedName>
        <fullName evidence="1">Noncanonical pyrimidine nucleotidase, YjjG family</fullName>
    </submittedName>
</protein>
<dbReference type="NCBIfam" id="TIGR01549">
    <property type="entry name" value="HAD-SF-IA-v1"/>
    <property type="match status" value="1"/>
</dbReference>
<name>A0AAC9PWG9_9FLAO</name>
<dbReference type="EMBL" id="CP019352">
    <property type="protein sequence ID" value="APX99468.1"/>
    <property type="molecule type" value="Genomic_DNA"/>
</dbReference>
<dbReference type="SUPFAM" id="SSF56784">
    <property type="entry name" value="HAD-like"/>
    <property type="match status" value="1"/>
</dbReference>
<dbReference type="InterPro" id="IPR052550">
    <property type="entry name" value="Pyrimidine_5'-ntase_YjjG"/>
</dbReference>
<dbReference type="AlphaFoldDB" id="A0AAC9PWG9"/>
<accession>A0AAC9PWG9</accession>
<evidence type="ECO:0000313" key="1">
    <source>
        <dbReference type="EMBL" id="APX99468.1"/>
    </source>
</evidence>
<dbReference type="InterPro" id="IPR036412">
    <property type="entry name" value="HAD-like_sf"/>
</dbReference>
<dbReference type="InterPro" id="IPR023214">
    <property type="entry name" value="HAD_sf"/>
</dbReference>
<dbReference type="GO" id="GO:0008253">
    <property type="term" value="F:5'-nucleotidase activity"/>
    <property type="evidence" value="ECO:0007669"/>
    <property type="project" value="InterPro"/>
</dbReference>
<dbReference type="SFLD" id="SFLDS00003">
    <property type="entry name" value="Haloacid_Dehalogenase"/>
    <property type="match status" value="1"/>
</dbReference>
<dbReference type="Proteomes" id="UP000187506">
    <property type="component" value="Chromosome"/>
</dbReference>
<organism evidence="1 2">
    <name type="scientific">Lacinutrix venerupis</name>
    <dbReference type="NCBI Taxonomy" id="1486034"/>
    <lineage>
        <taxon>Bacteria</taxon>
        <taxon>Pseudomonadati</taxon>
        <taxon>Bacteroidota</taxon>
        <taxon>Flavobacteriia</taxon>
        <taxon>Flavobacteriales</taxon>
        <taxon>Flavobacteriaceae</taxon>
        <taxon>Lacinutrix</taxon>
    </lineage>
</organism>
<reference evidence="1 2" key="1">
    <citation type="submission" date="2017-01" db="EMBL/GenBank/DDBJ databases">
        <title>Complete genome of Lacinutrix venerupis DOK2-8 isolated from seawater in Dokdo.</title>
        <authorList>
            <person name="Chi W.-J."/>
            <person name="Kim J.H."/>
        </authorList>
    </citation>
    <scope>NUCLEOTIDE SEQUENCE [LARGE SCALE GENOMIC DNA]</scope>
    <source>
        <strain evidence="1 2">DOK2-8</strain>
    </source>
</reference>
<dbReference type="KEGG" id="lvn:BWR22_03790"/>
<dbReference type="Gene3D" id="3.40.50.1000">
    <property type="entry name" value="HAD superfamily/HAD-like"/>
    <property type="match status" value="1"/>
</dbReference>
<dbReference type="InterPro" id="IPR006439">
    <property type="entry name" value="HAD-SF_hydro_IA"/>
</dbReference>
<dbReference type="Pfam" id="PF13419">
    <property type="entry name" value="HAD_2"/>
    <property type="match status" value="1"/>
</dbReference>
<dbReference type="InterPro" id="IPR041492">
    <property type="entry name" value="HAD_2"/>
</dbReference>
<dbReference type="Gene3D" id="1.10.150.240">
    <property type="entry name" value="Putative phosphatase, domain 2"/>
    <property type="match status" value="1"/>
</dbReference>
<sequence length="231" mass="27213">MPQIKNKITDIFFDLDHTLWDFDKNSALTFDIIFKKNNVDLDLERFSEIYKPINLKYWKLYRDEKVSKSKLRYGRLKETFDALKIKVEDRVINQLSIDYINYLTEYNYVFEGTIEILEYLKPKYKLHIITNGFKEVQQTKLEKSNIAHYFSTVTSSEAVGVKKPNPKVFNHALKIANITKENGIMIGDNYEADILGALNIGLDAICYNYHNVILEKEIKEIKHLLDLKKYL</sequence>
<gene>
    <name evidence="1" type="ORF">BWR22_03790</name>
</gene>
<dbReference type="RefSeq" id="WP_076732107.1">
    <property type="nucleotide sequence ID" value="NZ_CP019352.1"/>
</dbReference>
<proteinExistence type="predicted"/>
<dbReference type="SFLD" id="SFLDG01135">
    <property type="entry name" value="C1.5.6:_HAD__Beta-PGM__Phospha"/>
    <property type="match status" value="1"/>
</dbReference>
<dbReference type="InterPro" id="IPR023198">
    <property type="entry name" value="PGP-like_dom2"/>
</dbReference>